<reference evidence="2 3" key="1">
    <citation type="submission" date="2019-04" db="EMBL/GenBank/DDBJ databases">
        <title>Friends and foes A comparative genomics studyof 23 Aspergillus species from section Flavi.</title>
        <authorList>
            <consortium name="DOE Joint Genome Institute"/>
            <person name="Kjaerbolling I."/>
            <person name="Vesth T."/>
            <person name="Frisvad J.C."/>
            <person name="Nybo J.L."/>
            <person name="Theobald S."/>
            <person name="Kildgaard S."/>
            <person name="Isbrandt T."/>
            <person name="Kuo A."/>
            <person name="Sato A."/>
            <person name="Lyhne E.K."/>
            <person name="Kogle M.E."/>
            <person name="Wiebenga A."/>
            <person name="Kun R.S."/>
            <person name="Lubbers R.J."/>
            <person name="Makela M.R."/>
            <person name="Barry K."/>
            <person name="Chovatia M."/>
            <person name="Clum A."/>
            <person name="Daum C."/>
            <person name="Haridas S."/>
            <person name="He G."/>
            <person name="LaButti K."/>
            <person name="Lipzen A."/>
            <person name="Mondo S."/>
            <person name="Riley R."/>
            <person name="Salamov A."/>
            <person name="Simmons B.A."/>
            <person name="Magnuson J.K."/>
            <person name="Henrissat B."/>
            <person name="Mortensen U.H."/>
            <person name="Larsen T.O."/>
            <person name="Devries R.P."/>
            <person name="Grigoriev I.V."/>
            <person name="Machida M."/>
            <person name="Baker S.E."/>
            <person name="Andersen M.R."/>
        </authorList>
    </citation>
    <scope>NUCLEOTIDE SEQUENCE [LARGE SCALE GENOMIC DNA]</scope>
    <source>
        <strain evidence="2 3">IBT 29228</strain>
    </source>
</reference>
<keyword evidence="3" id="KW-1185">Reference proteome</keyword>
<evidence type="ECO:0000313" key="2">
    <source>
        <dbReference type="EMBL" id="KAE8381548.1"/>
    </source>
</evidence>
<evidence type="ECO:0000313" key="3">
    <source>
        <dbReference type="Proteomes" id="UP000326198"/>
    </source>
</evidence>
<dbReference type="Pfam" id="PF00646">
    <property type="entry name" value="F-box"/>
    <property type="match status" value="1"/>
</dbReference>
<dbReference type="SUPFAM" id="SSF52047">
    <property type="entry name" value="RNI-like"/>
    <property type="match status" value="1"/>
</dbReference>
<dbReference type="InterPro" id="IPR036047">
    <property type="entry name" value="F-box-like_dom_sf"/>
</dbReference>
<dbReference type="OrthoDB" id="3886018at2759"/>
<name>A0A5N7BIK8_9EURO</name>
<gene>
    <name evidence="2" type="ORF">BDV26DRAFT_289397</name>
</gene>
<dbReference type="InterPro" id="IPR001810">
    <property type="entry name" value="F-box_dom"/>
</dbReference>
<dbReference type="PROSITE" id="PS50181">
    <property type="entry name" value="FBOX"/>
    <property type="match status" value="1"/>
</dbReference>
<accession>A0A5N7BIK8</accession>
<organism evidence="2 3">
    <name type="scientific">Aspergillus bertholletiae</name>
    <dbReference type="NCBI Taxonomy" id="1226010"/>
    <lineage>
        <taxon>Eukaryota</taxon>
        <taxon>Fungi</taxon>
        <taxon>Dikarya</taxon>
        <taxon>Ascomycota</taxon>
        <taxon>Pezizomycotina</taxon>
        <taxon>Eurotiomycetes</taxon>
        <taxon>Eurotiomycetidae</taxon>
        <taxon>Eurotiales</taxon>
        <taxon>Aspergillaceae</taxon>
        <taxon>Aspergillus</taxon>
        <taxon>Aspergillus subgen. Circumdati</taxon>
    </lineage>
</organism>
<feature type="domain" description="F-box" evidence="1">
    <location>
        <begin position="3"/>
        <end position="46"/>
    </location>
</feature>
<proteinExistence type="predicted"/>
<dbReference type="Proteomes" id="UP000326198">
    <property type="component" value="Unassembled WGS sequence"/>
</dbReference>
<dbReference type="AlphaFoldDB" id="A0A5N7BIK8"/>
<dbReference type="EMBL" id="ML736170">
    <property type="protein sequence ID" value="KAE8381548.1"/>
    <property type="molecule type" value="Genomic_DNA"/>
</dbReference>
<dbReference type="SUPFAM" id="SSF81383">
    <property type="entry name" value="F-box domain"/>
    <property type="match status" value="1"/>
</dbReference>
<protein>
    <recommendedName>
        <fullName evidence="1">F-box domain-containing protein</fullName>
    </recommendedName>
</protein>
<sequence>MDYVTLANLPVEILEGLLSFLDLHDRGNLRLTSRAIANKTSFFSFKRNFHRKKIQLTEEYLQKFVLVTQKKWFGCHLQHLTVSDMPAGDSQDISEQQAVTLLKQALVNLRTNSRHGHLESLTLTIDSEDHAETPWRSIWEAAAKLFRVSMAALGTSKLHVKTLDIFCSIDRCSLACGEIAKVLKRVDMSESLKNIKSLSLSLSHQQTNRQQNSRMLPVAVGRSNTQAITCLLNMCPKLESLHLHWYNLDLLNLTEAQKEEQRFFNRISDSCPIVRLKHCTLQGIYTSEDKLHYFLRRRRLRSLTIEQIRLDSGTFQAIFEYLSTNMPKLQYLHFDDFWEDKLLYFDGPGQPHFPTVRGPNLPNSITRTGRETRRLIRYYFSMGGSLANADCRQWMEKHCRLYGPPRA</sequence>
<evidence type="ECO:0000259" key="1">
    <source>
        <dbReference type="PROSITE" id="PS50181"/>
    </source>
</evidence>